<reference evidence="2" key="4">
    <citation type="journal article" date="2015" name="G3 (Bethesda)">
        <title>Genome sequences of three phytopathogenic species of the Magnaporthaceae family of fungi.</title>
        <authorList>
            <person name="Okagaki L.H."/>
            <person name="Nunes C.C."/>
            <person name="Sailsbery J."/>
            <person name="Clay B."/>
            <person name="Brown D."/>
            <person name="John T."/>
            <person name="Oh Y."/>
            <person name="Young N."/>
            <person name="Fitzgerald M."/>
            <person name="Haas B.J."/>
            <person name="Zeng Q."/>
            <person name="Young S."/>
            <person name="Adiconis X."/>
            <person name="Fan L."/>
            <person name="Levin J.Z."/>
            <person name="Mitchell T.K."/>
            <person name="Okubara P.A."/>
            <person name="Farman M.L."/>
            <person name="Kohn L.M."/>
            <person name="Birren B."/>
            <person name="Ma L.-J."/>
            <person name="Dean R.A."/>
        </authorList>
    </citation>
    <scope>NUCLEOTIDE SEQUENCE</scope>
    <source>
        <strain evidence="2">R3-111a-1</strain>
    </source>
</reference>
<reference evidence="1" key="2">
    <citation type="submission" date="2010-07" db="EMBL/GenBank/DDBJ databases">
        <authorList>
            <consortium name="The Broad Institute Genome Sequencing Platform"/>
            <consortium name="Broad Institute Genome Sequencing Center for Infectious Disease"/>
            <person name="Ma L.-J."/>
            <person name="Dead R."/>
            <person name="Young S."/>
            <person name="Zeng Q."/>
            <person name="Koehrsen M."/>
            <person name="Alvarado L."/>
            <person name="Berlin A."/>
            <person name="Chapman S.B."/>
            <person name="Chen Z."/>
            <person name="Freedman E."/>
            <person name="Gellesch M."/>
            <person name="Goldberg J."/>
            <person name="Griggs A."/>
            <person name="Gujja S."/>
            <person name="Heilman E.R."/>
            <person name="Heiman D."/>
            <person name="Hepburn T."/>
            <person name="Howarth C."/>
            <person name="Jen D."/>
            <person name="Larson L."/>
            <person name="Mehta T."/>
            <person name="Neiman D."/>
            <person name="Pearson M."/>
            <person name="Roberts A."/>
            <person name="Saif S."/>
            <person name="Shea T."/>
            <person name="Shenoy N."/>
            <person name="Sisk P."/>
            <person name="Stolte C."/>
            <person name="Sykes S."/>
            <person name="Walk T."/>
            <person name="White J."/>
            <person name="Yandava C."/>
            <person name="Haas B."/>
            <person name="Nusbaum C."/>
            <person name="Birren B."/>
        </authorList>
    </citation>
    <scope>NUCLEOTIDE SEQUENCE</scope>
    <source>
        <strain evidence="1">R3-111a-1</strain>
    </source>
</reference>
<reference evidence="2" key="5">
    <citation type="submission" date="2018-04" db="UniProtKB">
        <authorList>
            <consortium name="EnsemblFungi"/>
        </authorList>
    </citation>
    <scope>IDENTIFICATION</scope>
    <source>
        <strain evidence="2">R3-111a-1</strain>
    </source>
</reference>
<sequence>MLALPFCLFLRSLCLLLGTVQFLLVACPISCLDCSAFYVLVGRDFQASKVLRARFCVSGRQALF</sequence>
<accession>J3PF65</accession>
<evidence type="ECO:0000313" key="1">
    <source>
        <dbReference type="EMBL" id="EJT69967.1"/>
    </source>
</evidence>
<dbReference type="EMBL" id="GL385402">
    <property type="protein sequence ID" value="EJT69967.1"/>
    <property type="molecule type" value="Genomic_DNA"/>
</dbReference>
<dbReference type="EnsemblFungi" id="EJT69967">
    <property type="protein sequence ID" value="EJT69967"/>
    <property type="gene ID" value="GGTG_12144"/>
</dbReference>
<dbReference type="GeneID" id="20352602"/>
<proteinExistence type="predicted"/>
<dbReference type="Proteomes" id="UP000006039">
    <property type="component" value="Unassembled WGS sequence"/>
</dbReference>
<evidence type="ECO:0000313" key="2">
    <source>
        <dbReference type="EnsemblFungi" id="EJT69967"/>
    </source>
</evidence>
<reference evidence="3" key="1">
    <citation type="submission" date="2010-07" db="EMBL/GenBank/DDBJ databases">
        <title>The genome sequence of Gaeumannomyces graminis var. tritici strain R3-111a-1.</title>
        <authorList>
            <consortium name="The Broad Institute Genome Sequencing Platform"/>
            <person name="Ma L.-J."/>
            <person name="Dead R."/>
            <person name="Young S."/>
            <person name="Zeng Q."/>
            <person name="Koehrsen M."/>
            <person name="Alvarado L."/>
            <person name="Berlin A."/>
            <person name="Chapman S.B."/>
            <person name="Chen Z."/>
            <person name="Freedman E."/>
            <person name="Gellesch M."/>
            <person name="Goldberg J."/>
            <person name="Griggs A."/>
            <person name="Gujja S."/>
            <person name="Heilman E.R."/>
            <person name="Heiman D."/>
            <person name="Hepburn T."/>
            <person name="Howarth C."/>
            <person name="Jen D."/>
            <person name="Larson L."/>
            <person name="Mehta T."/>
            <person name="Neiman D."/>
            <person name="Pearson M."/>
            <person name="Roberts A."/>
            <person name="Saif S."/>
            <person name="Shea T."/>
            <person name="Shenoy N."/>
            <person name="Sisk P."/>
            <person name="Stolte C."/>
            <person name="Sykes S."/>
            <person name="Walk T."/>
            <person name="White J."/>
            <person name="Yandava C."/>
            <person name="Haas B."/>
            <person name="Nusbaum C."/>
            <person name="Birren B."/>
        </authorList>
    </citation>
    <scope>NUCLEOTIDE SEQUENCE [LARGE SCALE GENOMIC DNA]</scope>
    <source>
        <strain evidence="3">R3-111a-1</strain>
    </source>
</reference>
<keyword evidence="3" id="KW-1185">Reference proteome</keyword>
<name>J3PF65_GAET3</name>
<dbReference type="VEuPathDB" id="FungiDB:GGTG_12144"/>
<evidence type="ECO:0000313" key="3">
    <source>
        <dbReference type="Proteomes" id="UP000006039"/>
    </source>
</evidence>
<reference evidence="1" key="3">
    <citation type="submission" date="2010-09" db="EMBL/GenBank/DDBJ databases">
        <title>Annotation of Gaeumannomyces graminis var. tritici R3-111a-1.</title>
        <authorList>
            <consortium name="The Broad Institute Genome Sequencing Platform"/>
            <person name="Ma L.-J."/>
            <person name="Dead R."/>
            <person name="Young S.K."/>
            <person name="Zeng Q."/>
            <person name="Gargeya S."/>
            <person name="Fitzgerald M."/>
            <person name="Haas B."/>
            <person name="Abouelleil A."/>
            <person name="Alvarado L."/>
            <person name="Arachchi H.M."/>
            <person name="Berlin A."/>
            <person name="Brown A."/>
            <person name="Chapman S.B."/>
            <person name="Chen Z."/>
            <person name="Dunbar C."/>
            <person name="Freedman E."/>
            <person name="Gearin G."/>
            <person name="Gellesch M."/>
            <person name="Goldberg J."/>
            <person name="Griggs A."/>
            <person name="Gujja S."/>
            <person name="Heiman D."/>
            <person name="Howarth C."/>
            <person name="Larson L."/>
            <person name="Lui A."/>
            <person name="MacDonald P.J.P."/>
            <person name="Mehta T."/>
            <person name="Montmayeur A."/>
            <person name="Murphy C."/>
            <person name="Neiman D."/>
            <person name="Pearson M."/>
            <person name="Priest M."/>
            <person name="Roberts A."/>
            <person name="Saif S."/>
            <person name="Shea T."/>
            <person name="Shenoy N."/>
            <person name="Sisk P."/>
            <person name="Stolte C."/>
            <person name="Sykes S."/>
            <person name="Yandava C."/>
            <person name="Wortman J."/>
            <person name="Nusbaum C."/>
            <person name="Birren B."/>
        </authorList>
    </citation>
    <scope>NUCLEOTIDE SEQUENCE</scope>
    <source>
        <strain evidence="1">R3-111a-1</strain>
    </source>
</reference>
<dbReference type="HOGENOM" id="CLU_2867781_0_0_1"/>
<gene>
    <name evidence="2" type="primary">20352602</name>
    <name evidence="1" type="ORF">GGTG_12144</name>
</gene>
<dbReference type="RefSeq" id="XP_009228301.1">
    <property type="nucleotide sequence ID" value="XM_009230037.1"/>
</dbReference>
<dbReference type="AlphaFoldDB" id="J3PF65"/>
<organism evidence="1">
    <name type="scientific">Gaeumannomyces tritici (strain R3-111a-1)</name>
    <name type="common">Wheat and barley take-all root rot fungus</name>
    <name type="synonym">Gaeumannomyces graminis var. tritici</name>
    <dbReference type="NCBI Taxonomy" id="644352"/>
    <lineage>
        <taxon>Eukaryota</taxon>
        <taxon>Fungi</taxon>
        <taxon>Dikarya</taxon>
        <taxon>Ascomycota</taxon>
        <taxon>Pezizomycotina</taxon>
        <taxon>Sordariomycetes</taxon>
        <taxon>Sordariomycetidae</taxon>
        <taxon>Magnaporthales</taxon>
        <taxon>Magnaporthaceae</taxon>
        <taxon>Gaeumannomyces</taxon>
    </lineage>
</organism>
<protein>
    <submittedName>
        <fullName evidence="1 2">Uncharacterized protein</fullName>
    </submittedName>
</protein>